<evidence type="ECO:0000313" key="2">
    <source>
        <dbReference type="EMBL" id="BDI04348.1"/>
    </source>
</evidence>
<organism evidence="2 3">
    <name type="scientific">Sphaerotilus microaerophilus</name>
    <dbReference type="NCBI Taxonomy" id="2914710"/>
    <lineage>
        <taxon>Bacteria</taxon>
        <taxon>Pseudomonadati</taxon>
        <taxon>Pseudomonadota</taxon>
        <taxon>Betaproteobacteria</taxon>
        <taxon>Burkholderiales</taxon>
        <taxon>Sphaerotilaceae</taxon>
        <taxon>Sphaerotilus</taxon>
    </lineage>
</organism>
<dbReference type="InterPro" id="IPR011004">
    <property type="entry name" value="Trimer_LpxA-like_sf"/>
</dbReference>
<dbReference type="Pfam" id="PF00132">
    <property type="entry name" value="Hexapep"/>
    <property type="match status" value="1"/>
</dbReference>
<evidence type="ECO:0000313" key="3">
    <source>
        <dbReference type="Proteomes" id="UP001057498"/>
    </source>
</evidence>
<reference evidence="2" key="1">
    <citation type="submission" date="2022-04" db="EMBL/GenBank/DDBJ databases">
        <title>Whole genome sequence of Sphaerotilus sp. FB-5.</title>
        <authorList>
            <person name="Takeda M."/>
            <person name="Narihara S."/>
            <person name="Akimoto M."/>
            <person name="Akimoto R."/>
            <person name="Nishiyashiki S."/>
            <person name="Murakami T."/>
        </authorList>
    </citation>
    <scope>NUCLEOTIDE SEQUENCE</scope>
    <source>
        <strain evidence="2">FB-5</strain>
    </source>
</reference>
<dbReference type="SUPFAM" id="SSF51161">
    <property type="entry name" value="Trimeric LpxA-like enzymes"/>
    <property type="match status" value="1"/>
</dbReference>
<dbReference type="Proteomes" id="UP001057498">
    <property type="component" value="Chromosome"/>
</dbReference>
<dbReference type="EMBL" id="AP025730">
    <property type="protein sequence ID" value="BDI04348.1"/>
    <property type="molecule type" value="Genomic_DNA"/>
</dbReference>
<proteinExistence type="inferred from homology"/>
<keyword evidence="3" id="KW-1185">Reference proteome</keyword>
<dbReference type="CDD" id="cd04647">
    <property type="entry name" value="LbH_MAT_like"/>
    <property type="match status" value="1"/>
</dbReference>
<dbReference type="Gene3D" id="2.160.10.10">
    <property type="entry name" value="Hexapeptide repeat proteins"/>
    <property type="match status" value="1"/>
</dbReference>
<dbReference type="RefSeq" id="WP_251972477.1">
    <property type="nucleotide sequence ID" value="NZ_AP025730.1"/>
</dbReference>
<gene>
    <name evidence="2" type="ORF">CATMQ487_13180</name>
</gene>
<evidence type="ECO:0000256" key="1">
    <source>
        <dbReference type="ARBA" id="ARBA00007274"/>
    </source>
</evidence>
<evidence type="ECO:0008006" key="4">
    <source>
        <dbReference type="Google" id="ProtNLM"/>
    </source>
</evidence>
<dbReference type="InterPro" id="IPR050179">
    <property type="entry name" value="Trans_hexapeptide_repeat"/>
</dbReference>
<dbReference type="InterPro" id="IPR001451">
    <property type="entry name" value="Hexapep"/>
</dbReference>
<sequence>MLKSIIINFVARAIKKLVRKSNFANAQRLGLSVGEGTIFVGQQDFGSEPFLISIGSSCLITNSVSFITHDGAIQVPLIADGEKIRDVYGKKSVFGRIVIDENCFVGQGSVILKDTHIGKNCIVAACSVVKGHHPENSVIGGNPAKRICSIDEYYGKNGPHIIDTSSSEGIARRKLIEDMLSRSNDGHTGPKTSHSKMP</sequence>
<name>A0ABN6PIY2_9BURK</name>
<comment type="similarity">
    <text evidence="1">Belongs to the transferase hexapeptide repeat family.</text>
</comment>
<accession>A0ABN6PIY2</accession>
<dbReference type="PANTHER" id="PTHR43300">
    <property type="entry name" value="ACETYLTRANSFERASE"/>
    <property type="match status" value="1"/>
</dbReference>
<protein>
    <recommendedName>
        <fullName evidence="4">Acyltransferase</fullName>
    </recommendedName>
</protein>